<protein>
    <recommendedName>
        <fullName evidence="3">NmrA-like domain-containing protein</fullName>
    </recommendedName>
</protein>
<evidence type="ECO:0000259" key="3">
    <source>
        <dbReference type="Pfam" id="PF05368"/>
    </source>
</evidence>
<evidence type="ECO:0000256" key="1">
    <source>
        <dbReference type="ARBA" id="ARBA00022857"/>
    </source>
</evidence>
<dbReference type="Proteomes" id="UP001175000">
    <property type="component" value="Unassembled WGS sequence"/>
</dbReference>
<dbReference type="AlphaFoldDB" id="A0AA39WBV6"/>
<gene>
    <name evidence="4" type="ORF">B0T14DRAFT_529159</name>
</gene>
<comment type="caution">
    <text evidence="4">The sequence shown here is derived from an EMBL/GenBank/DDBJ whole genome shotgun (WGS) entry which is preliminary data.</text>
</comment>
<dbReference type="InterPro" id="IPR045312">
    <property type="entry name" value="PCBER-like"/>
</dbReference>
<dbReference type="InterPro" id="IPR008030">
    <property type="entry name" value="NmrA-like"/>
</dbReference>
<dbReference type="CDD" id="cd05259">
    <property type="entry name" value="PCBER_SDR_a"/>
    <property type="match status" value="1"/>
</dbReference>
<proteinExistence type="predicted"/>
<dbReference type="InterPro" id="IPR051609">
    <property type="entry name" value="NmrA/Isoflavone_reductase-like"/>
</dbReference>
<sequence length="305" mass="33671">MSAPFKSVLLIGAGGSIGSVVFTALLAEPSLSVTVLKRESSHAVLPPQVPSVTVPDSYPTDKLIEAFRGHDVIVCCMTTLSVADQFRFIDAAIAAGVRRYVPSEYGLNNMRPDAQALNFVFQSKGAVQTYLRERAAEGKIEWMSISCGMWIRWSMDHDFLGMRIRKKEFTFFDEGEGLFSVTTEENTALGLINALIEKPEETKNQNVLLSELVITQRELLTEIERQIGGKLAVDRIDSYKTIPELQKAYADGDSSAVYGLIEAAFVTGRYGANLEEEGKLFNEMLGLKPHTLEEIVADALPNLKK</sequence>
<reference evidence="4" key="1">
    <citation type="submission" date="2023-06" db="EMBL/GenBank/DDBJ databases">
        <title>Genome-scale phylogeny and comparative genomics of the fungal order Sordariales.</title>
        <authorList>
            <consortium name="Lawrence Berkeley National Laboratory"/>
            <person name="Hensen N."/>
            <person name="Bonometti L."/>
            <person name="Westerberg I."/>
            <person name="Brannstrom I.O."/>
            <person name="Guillou S."/>
            <person name="Cros-Aarteil S."/>
            <person name="Calhoun S."/>
            <person name="Haridas S."/>
            <person name="Kuo A."/>
            <person name="Mondo S."/>
            <person name="Pangilinan J."/>
            <person name="Riley R."/>
            <person name="Labutti K."/>
            <person name="Andreopoulos B."/>
            <person name="Lipzen A."/>
            <person name="Chen C."/>
            <person name="Yanf M."/>
            <person name="Daum C."/>
            <person name="Ng V."/>
            <person name="Clum A."/>
            <person name="Steindorff A."/>
            <person name="Ohm R."/>
            <person name="Martin F."/>
            <person name="Silar P."/>
            <person name="Natvig D."/>
            <person name="Lalanne C."/>
            <person name="Gautier V."/>
            <person name="Ament-Velasquez S.L."/>
            <person name="Kruys A."/>
            <person name="Hutchinson M.I."/>
            <person name="Powell A.J."/>
            <person name="Barry K."/>
            <person name="Miller A.N."/>
            <person name="Grigoriev I.V."/>
            <person name="Debuchy R."/>
            <person name="Gladieux P."/>
            <person name="Thoren M.H."/>
            <person name="Johannesson H."/>
        </authorList>
    </citation>
    <scope>NUCLEOTIDE SEQUENCE</scope>
    <source>
        <strain evidence="4">CBS 606.72</strain>
    </source>
</reference>
<keyword evidence="1" id="KW-0521">NADP</keyword>
<dbReference type="Gene3D" id="3.40.50.720">
    <property type="entry name" value="NAD(P)-binding Rossmann-like Domain"/>
    <property type="match status" value="1"/>
</dbReference>
<name>A0AA39WBV6_9PEZI</name>
<evidence type="ECO:0000313" key="4">
    <source>
        <dbReference type="EMBL" id="KAK0610825.1"/>
    </source>
</evidence>
<dbReference type="PANTHER" id="PTHR47706">
    <property type="entry name" value="NMRA-LIKE FAMILY PROTEIN"/>
    <property type="match status" value="1"/>
</dbReference>
<dbReference type="GO" id="GO:0016491">
    <property type="term" value="F:oxidoreductase activity"/>
    <property type="evidence" value="ECO:0007669"/>
    <property type="project" value="UniProtKB-KW"/>
</dbReference>
<dbReference type="PANTHER" id="PTHR47706:SF9">
    <property type="entry name" value="NMRA-LIKE DOMAIN-CONTAINING PROTEIN-RELATED"/>
    <property type="match status" value="1"/>
</dbReference>
<feature type="domain" description="NmrA-like" evidence="3">
    <location>
        <begin position="6"/>
        <end position="294"/>
    </location>
</feature>
<evidence type="ECO:0000256" key="2">
    <source>
        <dbReference type="ARBA" id="ARBA00023002"/>
    </source>
</evidence>
<accession>A0AA39WBV6</accession>
<dbReference type="SUPFAM" id="SSF51735">
    <property type="entry name" value="NAD(P)-binding Rossmann-fold domains"/>
    <property type="match status" value="1"/>
</dbReference>
<dbReference type="EMBL" id="JAULSU010000007">
    <property type="protein sequence ID" value="KAK0610825.1"/>
    <property type="molecule type" value="Genomic_DNA"/>
</dbReference>
<keyword evidence="5" id="KW-1185">Reference proteome</keyword>
<dbReference type="Pfam" id="PF05368">
    <property type="entry name" value="NmrA"/>
    <property type="match status" value="1"/>
</dbReference>
<evidence type="ECO:0000313" key="5">
    <source>
        <dbReference type="Proteomes" id="UP001175000"/>
    </source>
</evidence>
<organism evidence="4 5">
    <name type="scientific">Immersiella caudata</name>
    <dbReference type="NCBI Taxonomy" id="314043"/>
    <lineage>
        <taxon>Eukaryota</taxon>
        <taxon>Fungi</taxon>
        <taxon>Dikarya</taxon>
        <taxon>Ascomycota</taxon>
        <taxon>Pezizomycotina</taxon>
        <taxon>Sordariomycetes</taxon>
        <taxon>Sordariomycetidae</taxon>
        <taxon>Sordariales</taxon>
        <taxon>Lasiosphaeriaceae</taxon>
        <taxon>Immersiella</taxon>
    </lineage>
</organism>
<dbReference type="InterPro" id="IPR036291">
    <property type="entry name" value="NAD(P)-bd_dom_sf"/>
</dbReference>
<keyword evidence="2" id="KW-0560">Oxidoreductase</keyword>
<dbReference type="Gene3D" id="3.90.25.10">
    <property type="entry name" value="UDP-galactose 4-epimerase, domain 1"/>
    <property type="match status" value="1"/>
</dbReference>